<feature type="compositionally biased region" description="Basic and acidic residues" evidence="1">
    <location>
        <begin position="49"/>
        <end position="67"/>
    </location>
</feature>
<feature type="domain" description="Tyrosine-protein phosphatase" evidence="2">
    <location>
        <begin position="139"/>
        <end position="391"/>
    </location>
</feature>
<protein>
    <submittedName>
        <fullName evidence="4">Uncharacterized protein</fullName>
    </submittedName>
</protein>
<keyword evidence="5" id="KW-1185">Reference proteome</keyword>
<dbReference type="AlphaFoldDB" id="A0A8J2LXA9"/>
<evidence type="ECO:0000256" key="1">
    <source>
        <dbReference type="SAM" id="MobiDB-lite"/>
    </source>
</evidence>
<dbReference type="GO" id="GO:0004725">
    <property type="term" value="F:protein tyrosine phosphatase activity"/>
    <property type="evidence" value="ECO:0007669"/>
    <property type="project" value="InterPro"/>
</dbReference>
<name>A0A8J2LXA9_9BILA</name>
<dbReference type="Pfam" id="PF00102">
    <property type="entry name" value="Y_phosphatase"/>
    <property type="match status" value="1"/>
</dbReference>
<dbReference type="SMART" id="SM00194">
    <property type="entry name" value="PTPc"/>
    <property type="match status" value="1"/>
</dbReference>
<dbReference type="InterPro" id="IPR000242">
    <property type="entry name" value="PTP_cat"/>
</dbReference>
<comment type="caution">
    <text evidence="4">The sequence shown here is derived from an EMBL/GenBank/DDBJ whole genome shotgun (WGS) entry which is preliminary data.</text>
</comment>
<reference evidence="4" key="1">
    <citation type="submission" date="2021-09" db="EMBL/GenBank/DDBJ databases">
        <authorList>
            <consortium name="Pathogen Informatics"/>
        </authorList>
    </citation>
    <scope>NUCLEOTIDE SEQUENCE</scope>
</reference>
<dbReference type="InterPro" id="IPR000387">
    <property type="entry name" value="Tyr_Pase_dom"/>
</dbReference>
<organism evidence="4 5">
    <name type="scientific">Cercopithifilaria johnstoni</name>
    <dbReference type="NCBI Taxonomy" id="2874296"/>
    <lineage>
        <taxon>Eukaryota</taxon>
        <taxon>Metazoa</taxon>
        <taxon>Ecdysozoa</taxon>
        <taxon>Nematoda</taxon>
        <taxon>Chromadorea</taxon>
        <taxon>Rhabditida</taxon>
        <taxon>Spirurina</taxon>
        <taxon>Spiruromorpha</taxon>
        <taxon>Filarioidea</taxon>
        <taxon>Onchocercidae</taxon>
        <taxon>Cercopithifilaria</taxon>
    </lineage>
</organism>
<dbReference type="InterPro" id="IPR029021">
    <property type="entry name" value="Prot-tyrosine_phosphatase-like"/>
</dbReference>
<feature type="region of interest" description="Disordered" evidence="1">
    <location>
        <begin position="39"/>
        <end position="68"/>
    </location>
</feature>
<proteinExistence type="predicted"/>
<evidence type="ECO:0000259" key="3">
    <source>
        <dbReference type="PROSITE" id="PS50056"/>
    </source>
</evidence>
<dbReference type="PROSITE" id="PS50056">
    <property type="entry name" value="TYR_PHOSPHATASE_2"/>
    <property type="match status" value="1"/>
</dbReference>
<evidence type="ECO:0000313" key="4">
    <source>
        <dbReference type="EMBL" id="CAG9530928.1"/>
    </source>
</evidence>
<dbReference type="PROSITE" id="PS00383">
    <property type="entry name" value="TYR_PHOSPHATASE_1"/>
    <property type="match status" value="1"/>
</dbReference>
<evidence type="ECO:0000259" key="2">
    <source>
        <dbReference type="PROSITE" id="PS50055"/>
    </source>
</evidence>
<gene>
    <name evidence="4" type="ORF">CJOHNSTONI_LOCUS1368</name>
</gene>
<dbReference type="PANTHER" id="PTHR46163">
    <property type="entry name" value="TYROSINE-PROTEIN PHOSPHATASE-RELATED"/>
    <property type="match status" value="1"/>
</dbReference>
<dbReference type="OrthoDB" id="5806364at2759"/>
<evidence type="ECO:0000313" key="5">
    <source>
        <dbReference type="Proteomes" id="UP000746747"/>
    </source>
</evidence>
<dbReference type="PROSITE" id="PS50055">
    <property type="entry name" value="TYR_PHOSPHATASE_PTP"/>
    <property type="match status" value="1"/>
</dbReference>
<dbReference type="Proteomes" id="UP000746747">
    <property type="component" value="Unassembled WGS sequence"/>
</dbReference>
<sequence>MIHEQSVRLAPTGSRTRVCTMGGCNDTATPLARNISRIMIRKTGAQQKSTDKEKDDKKDKKDQQKTVEKKRKKTFFKILGKKKDEYSSSSTKSQISVLDESATITEEMDKLKKELKDGPARDQANKVSESLLDKGIAGLEMELEKLNKIIEKNGTKGFDTNAERNFSQDVICQDKDRVLLKNDANSYIHANYISTPKFPKHFICTQRPMQATIESFYKMLLQEEAKCVVMLCPLTENTDKNCPPYFPQSSTEKPMKFGSITIKCIFADEIKEEPDITITKLAINEVGKKQYVVKHYNWKNWPERGFPDSSLTIFNLICAIRNSKKPIVVHCSDGVGRSGVFVAIEYVLQKLERGENCADLAEVVKEIRNQRAMAISTSSQYILLNRLLLQLFQEFNLIDMSQRLLEFIDDYDAYTKKYKV</sequence>
<accession>A0A8J2LXA9</accession>
<feature type="domain" description="Tyrosine specific protein phosphatases" evidence="3">
    <location>
        <begin position="311"/>
        <end position="382"/>
    </location>
</feature>
<dbReference type="InterPro" id="IPR003595">
    <property type="entry name" value="Tyr_Pase_cat"/>
</dbReference>
<dbReference type="Gene3D" id="3.90.190.10">
    <property type="entry name" value="Protein tyrosine phosphatase superfamily"/>
    <property type="match status" value="1"/>
</dbReference>
<dbReference type="EMBL" id="CAKAEH010000422">
    <property type="protein sequence ID" value="CAG9530928.1"/>
    <property type="molecule type" value="Genomic_DNA"/>
</dbReference>
<dbReference type="InterPro" id="IPR016130">
    <property type="entry name" value="Tyr_Pase_AS"/>
</dbReference>
<dbReference type="InterPro" id="IPR052782">
    <property type="entry name" value="Oocyte-zygote_transition_reg"/>
</dbReference>
<dbReference type="SMART" id="SM00404">
    <property type="entry name" value="PTPc_motif"/>
    <property type="match status" value="1"/>
</dbReference>
<dbReference type="CDD" id="cd00047">
    <property type="entry name" value="PTPc"/>
    <property type="match status" value="1"/>
</dbReference>
<dbReference type="PRINTS" id="PR00700">
    <property type="entry name" value="PRTYPHPHTASE"/>
</dbReference>
<dbReference type="SUPFAM" id="SSF52799">
    <property type="entry name" value="(Phosphotyrosine protein) phosphatases II"/>
    <property type="match status" value="1"/>
</dbReference>